<gene>
    <name evidence="1" type="ORF">MCHLO_09569</name>
</gene>
<keyword evidence="2" id="KW-1185">Reference proteome</keyword>
<reference evidence="1" key="1">
    <citation type="submission" date="2014-09" db="EMBL/GenBank/DDBJ databases">
        <title>Genome sequence of the luminous mushroom Mycena chlorophos for searching fungal bioluminescence genes.</title>
        <authorList>
            <person name="Tanaka Y."/>
            <person name="Kasuga D."/>
            <person name="Oba Y."/>
            <person name="Hase S."/>
            <person name="Sato K."/>
            <person name="Oba Y."/>
            <person name="Sakakibara Y."/>
        </authorList>
    </citation>
    <scope>NUCLEOTIDE SEQUENCE</scope>
</reference>
<dbReference type="EMBL" id="DF847781">
    <property type="protein sequence ID" value="GAT52527.1"/>
    <property type="molecule type" value="Genomic_DNA"/>
</dbReference>
<protein>
    <submittedName>
        <fullName evidence="1">Uncharacterized protein</fullName>
    </submittedName>
</protein>
<proteinExistence type="predicted"/>
<organism evidence="1 2">
    <name type="scientific">Mycena chlorophos</name>
    <name type="common">Agaric fungus</name>
    <name type="synonym">Agaricus chlorophos</name>
    <dbReference type="NCBI Taxonomy" id="658473"/>
    <lineage>
        <taxon>Eukaryota</taxon>
        <taxon>Fungi</taxon>
        <taxon>Dikarya</taxon>
        <taxon>Basidiomycota</taxon>
        <taxon>Agaricomycotina</taxon>
        <taxon>Agaricomycetes</taxon>
        <taxon>Agaricomycetidae</taxon>
        <taxon>Agaricales</taxon>
        <taxon>Marasmiineae</taxon>
        <taxon>Mycenaceae</taxon>
        <taxon>Mycena</taxon>
    </lineage>
</organism>
<evidence type="ECO:0000313" key="1">
    <source>
        <dbReference type="EMBL" id="GAT52527.1"/>
    </source>
</evidence>
<name>A0ABQ0LN96_MYCCL</name>
<dbReference type="Proteomes" id="UP000815677">
    <property type="component" value="Unassembled WGS sequence"/>
</dbReference>
<sequence>MNPSVTTRPSSIAIRENNLNLRIHSSVHEHLNLNTRRRSAASNISRNIFRRIGPNEERLVPDTWGCASYLEPVWVVENRCEEIDDELAGPGVMKNVGPTYTEYTVQKAPPCNEAHLQCGLVDPQRLVRRRVKPLNPWTNEQELAFVVLRERRHHERRVERRDLRRGAGRRVHPAVVERLREMDVVVLSRAGRRRVGERMQQSPVGAKDLDLAGRVRRYARTWWNGVNLLASGCMPRRREQRGGRMDNRDSAEQERAQIVPCAVFLHRGGLNKRRVPDYHRSARSRSPNLRLGDVGAVYYRCLSDLKEAYRESEHLADGAQFFTELGNNLTAWFGLQPMSSHYKLRSNREHHYDLGVHSSIHEHLDSNTRRWVDRH</sequence>
<evidence type="ECO:0000313" key="2">
    <source>
        <dbReference type="Proteomes" id="UP000815677"/>
    </source>
</evidence>
<accession>A0ABQ0LN96</accession>